<dbReference type="STRING" id="458.Lrub_1423"/>
<feature type="transmembrane region" description="Helical" evidence="2">
    <location>
        <begin position="388"/>
        <end position="407"/>
    </location>
</feature>
<comment type="caution">
    <text evidence="3">The sequence shown here is derived from an EMBL/GenBank/DDBJ whole genome shotgun (WGS) entry which is preliminary data.</text>
</comment>
<dbReference type="GO" id="GO:0015297">
    <property type="term" value="F:antiporter activity"/>
    <property type="evidence" value="ECO:0007669"/>
    <property type="project" value="InterPro"/>
</dbReference>
<dbReference type="OrthoDB" id="9780160at2"/>
<dbReference type="EMBL" id="LNYT01000007">
    <property type="protein sequence ID" value="KTD49072.1"/>
    <property type="molecule type" value="Genomic_DNA"/>
</dbReference>
<dbReference type="GO" id="GO:0005886">
    <property type="term" value="C:plasma membrane"/>
    <property type="evidence" value="ECO:0007669"/>
    <property type="project" value="TreeGrafter"/>
</dbReference>
<dbReference type="GO" id="GO:0042910">
    <property type="term" value="F:xenobiotic transmembrane transporter activity"/>
    <property type="evidence" value="ECO:0007669"/>
    <property type="project" value="InterPro"/>
</dbReference>
<feature type="transmembrane region" description="Helical" evidence="2">
    <location>
        <begin position="233"/>
        <end position="263"/>
    </location>
</feature>
<dbReference type="Proteomes" id="UP000054608">
    <property type="component" value="Unassembled WGS sequence"/>
</dbReference>
<reference evidence="3 4" key="1">
    <citation type="submission" date="2015-11" db="EMBL/GenBank/DDBJ databases">
        <title>Genomic analysis of 38 Legionella species identifies large and diverse effector repertoires.</title>
        <authorList>
            <person name="Burstein D."/>
            <person name="Amaro F."/>
            <person name="Zusman T."/>
            <person name="Lifshitz Z."/>
            <person name="Cohen O."/>
            <person name="Gilbert J.A."/>
            <person name="Pupko T."/>
            <person name="Shuman H.A."/>
            <person name="Segal G."/>
        </authorList>
    </citation>
    <scope>NUCLEOTIDE SEQUENCE [LARGE SCALE GENOMIC DNA]</scope>
    <source>
        <strain evidence="3 4">WA-270A-C2</strain>
    </source>
</reference>
<evidence type="ECO:0000256" key="1">
    <source>
        <dbReference type="ARBA" id="ARBA00022448"/>
    </source>
</evidence>
<feature type="transmembrane region" description="Helical" evidence="2">
    <location>
        <begin position="57"/>
        <end position="81"/>
    </location>
</feature>
<feature type="transmembrane region" description="Helical" evidence="2">
    <location>
        <begin position="413"/>
        <end position="431"/>
    </location>
</feature>
<accession>A0A0W0XXC8</accession>
<dbReference type="Pfam" id="PF01554">
    <property type="entry name" value="MatE"/>
    <property type="match status" value="2"/>
</dbReference>
<feature type="transmembrane region" description="Helical" evidence="2">
    <location>
        <begin position="135"/>
        <end position="157"/>
    </location>
</feature>
<proteinExistence type="predicted"/>
<evidence type="ECO:0000313" key="3">
    <source>
        <dbReference type="EMBL" id="KTD49072.1"/>
    </source>
</evidence>
<feature type="transmembrane region" description="Helical" evidence="2">
    <location>
        <begin position="304"/>
        <end position="330"/>
    </location>
</feature>
<dbReference type="InterPro" id="IPR050222">
    <property type="entry name" value="MATE_MdtK"/>
</dbReference>
<feature type="transmembrane region" description="Helical" evidence="2">
    <location>
        <begin position="350"/>
        <end position="368"/>
    </location>
</feature>
<name>A0A0W0XXC8_9GAMM</name>
<keyword evidence="2" id="KW-0472">Membrane</keyword>
<feature type="transmembrane region" description="Helical" evidence="2">
    <location>
        <begin position="20"/>
        <end position="45"/>
    </location>
</feature>
<keyword evidence="4" id="KW-1185">Reference proteome</keyword>
<dbReference type="InterPro" id="IPR002528">
    <property type="entry name" value="MATE_fam"/>
</dbReference>
<feature type="transmembrane region" description="Helical" evidence="2">
    <location>
        <begin position="275"/>
        <end position="292"/>
    </location>
</feature>
<evidence type="ECO:0000313" key="4">
    <source>
        <dbReference type="Proteomes" id="UP000054608"/>
    </source>
</evidence>
<feature type="transmembrane region" description="Helical" evidence="2">
    <location>
        <begin position="193"/>
        <end position="212"/>
    </location>
</feature>
<gene>
    <name evidence="3" type="ORF">Lrub_1423</name>
</gene>
<sequence length="455" mass="50071">MDIAPLQEVTRSKPPFLALLRLALPISVSRLLHVSGHFMVMMMVARLGEEQLAAGSLAISSYMVILTLTTSIFYAIGILIRSQPEPSAYPQRLLVNALLLASAIALPAALSLVCMDKLLLLFHQDAALVALTRGYFFFSALGLFPLLWLTVILQFYLGSGKAQVALWLELVSLPLTLVAACGLVPHWGLAGASLASLWVQLLLVCGMFYLLWRKNKRLLNWSLTPDWRLCREILKLGLPIGIQFGGELAVMAFATYLMGYFGVNALAALQITNQYALLFFMLNLGLSQALALKISEERRKPHPALSDILLAALCLFAVYMLPVVVSFSLFSNELTRFYFGKAPLSHSLDSLSRAFFLLSAGFLVIDGLRNLLSSALRGFHDSKNSSRINLLALWGVSLPLSAVAAFNLHGGPIGLRLGFLSGFILAVMLLSRNLLRKLKHIHDINPFTREEGRYA</sequence>
<dbReference type="PATRIC" id="fig|458.5.peg.1472"/>
<keyword evidence="2" id="KW-1133">Transmembrane helix</keyword>
<dbReference type="RefSeq" id="WP_058531486.1">
    <property type="nucleotide sequence ID" value="NZ_CAAAIN010000006.1"/>
</dbReference>
<dbReference type="PANTHER" id="PTHR43298:SF2">
    <property type="entry name" value="FMN_FAD EXPORTER YEEO-RELATED"/>
    <property type="match status" value="1"/>
</dbReference>
<protein>
    <submittedName>
        <fullName evidence="3">MATE efflux family protein</fullName>
    </submittedName>
</protein>
<dbReference type="PANTHER" id="PTHR43298">
    <property type="entry name" value="MULTIDRUG RESISTANCE PROTEIN NORM-RELATED"/>
    <property type="match status" value="1"/>
</dbReference>
<keyword evidence="2" id="KW-0812">Transmembrane</keyword>
<keyword evidence="1" id="KW-0813">Transport</keyword>
<dbReference type="AlphaFoldDB" id="A0A0W0XXC8"/>
<feature type="transmembrane region" description="Helical" evidence="2">
    <location>
        <begin position="93"/>
        <end position="115"/>
    </location>
</feature>
<evidence type="ECO:0000256" key="2">
    <source>
        <dbReference type="SAM" id="Phobius"/>
    </source>
</evidence>
<organism evidence="3 4">
    <name type="scientific">Legionella rubrilucens</name>
    <dbReference type="NCBI Taxonomy" id="458"/>
    <lineage>
        <taxon>Bacteria</taxon>
        <taxon>Pseudomonadati</taxon>
        <taxon>Pseudomonadota</taxon>
        <taxon>Gammaproteobacteria</taxon>
        <taxon>Legionellales</taxon>
        <taxon>Legionellaceae</taxon>
        <taxon>Legionella</taxon>
    </lineage>
</organism>
<feature type="transmembrane region" description="Helical" evidence="2">
    <location>
        <begin position="164"/>
        <end position="187"/>
    </location>
</feature>